<organism evidence="9 10">
    <name type="scientific">Corchorus olitorius</name>
    <dbReference type="NCBI Taxonomy" id="93759"/>
    <lineage>
        <taxon>Eukaryota</taxon>
        <taxon>Viridiplantae</taxon>
        <taxon>Streptophyta</taxon>
        <taxon>Embryophyta</taxon>
        <taxon>Tracheophyta</taxon>
        <taxon>Spermatophyta</taxon>
        <taxon>Magnoliopsida</taxon>
        <taxon>eudicotyledons</taxon>
        <taxon>Gunneridae</taxon>
        <taxon>Pentapetalae</taxon>
        <taxon>rosids</taxon>
        <taxon>malvids</taxon>
        <taxon>Malvales</taxon>
        <taxon>Malvaceae</taxon>
        <taxon>Grewioideae</taxon>
        <taxon>Apeibeae</taxon>
        <taxon>Corchorus</taxon>
    </lineage>
</organism>
<dbReference type="InterPro" id="IPR027443">
    <property type="entry name" value="IPNS-like_sf"/>
</dbReference>
<evidence type="ECO:0000313" key="10">
    <source>
        <dbReference type="Proteomes" id="UP000187203"/>
    </source>
</evidence>
<gene>
    <name evidence="9" type="ORF">COLO4_26766</name>
</gene>
<protein>
    <submittedName>
        <fullName evidence="9">Oxoglutarate/iron-dependent dioxygenase</fullName>
    </submittedName>
</protein>
<evidence type="ECO:0000256" key="4">
    <source>
        <dbReference type="ARBA" id="ARBA00023002"/>
    </source>
</evidence>
<reference evidence="10" key="1">
    <citation type="submission" date="2013-09" db="EMBL/GenBank/DDBJ databases">
        <title>Corchorus olitorius genome sequencing.</title>
        <authorList>
            <person name="Alam M."/>
            <person name="Haque M.S."/>
            <person name="Islam M.S."/>
            <person name="Emdad E.M."/>
            <person name="Islam M.M."/>
            <person name="Ahmed B."/>
            <person name="Halim A."/>
            <person name="Hossen Q.M.M."/>
            <person name="Hossain M.Z."/>
            <person name="Ahmed R."/>
            <person name="Khan M.M."/>
            <person name="Islam R."/>
            <person name="Rashid M.M."/>
            <person name="Khan S.A."/>
            <person name="Rahman M.S."/>
            <person name="Alam M."/>
            <person name="Yahiya A.S."/>
            <person name="Khan M.S."/>
            <person name="Azam M.S."/>
            <person name="Haque T."/>
            <person name="Lashkar M.Z.H."/>
            <person name="Akhand A.I."/>
            <person name="Morshed G."/>
            <person name="Roy S."/>
            <person name="Uddin K.S."/>
            <person name="Rabeya T."/>
            <person name="Hossain A.S."/>
            <person name="Chowdhury A."/>
            <person name="Snigdha A.R."/>
            <person name="Mortoza M.S."/>
            <person name="Matin S.A."/>
            <person name="Hoque S.M.E."/>
            <person name="Islam M.K."/>
            <person name="Roy D.K."/>
            <person name="Haider R."/>
            <person name="Moosa M.M."/>
            <person name="Elias S.M."/>
            <person name="Hasan A.M."/>
            <person name="Jahan S."/>
            <person name="Shafiuddin M."/>
            <person name="Mahmood N."/>
            <person name="Shommy N.S."/>
        </authorList>
    </citation>
    <scope>NUCLEOTIDE SEQUENCE [LARGE SCALE GENOMIC DNA]</scope>
    <source>
        <strain evidence="10">cv. O-4</strain>
    </source>
</reference>
<evidence type="ECO:0000256" key="7">
    <source>
        <dbReference type="SAM" id="MobiDB-lite"/>
    </source>
</evidence>
<dbReference type="STRING" id="93759.A0A1R3HUK0"/>
<dbReference type="Pfam" id="PF03171">
    <property type="entry name" value="2OG-FeII_Oxy"/>
    <property type="match status" value="1"/>
</dbReference>
<keyword evidence="4 6" id="KW-0560">Oxidoreductase</keyword>
<dbReference type="OrthoDB" id="288590at2759"/>
<comment type="cofactor">
    <cofactor evidence="1">
        <name>Fe cation</name>
        <dbReference type="ChEBI" id="CHEBI:24875"/>
    </cofactor>
</comment>
<dbReference type="InterPro" id="IPR026992">
    <property type="entry name" value="DIOX_N"/>
</dbReference>
<sequence>MLSTRPGGIQAEELDNWKNEAKAFDESKSGVQGLVDAGVSKIPSLFNHHRQSKKPHDFPISTDSNIEIPLIDFDGIDKCESLRTKVIDQVRNACEKWGFFQLINHGIPASVLEEMINGIRRFNEQDLEVKKQYYTREYNMKNVIYNSNYNLLEAPAACWRDTLTFITGVHRPLQPEELPATCREIMVKYTNEIMKLGKTIYKLLSEALGLNPDYLNDIGCADYIFAPCHYYPPCPEPLLTMGLLKHADSGFITILLQNQIGGLQVLHQNQWIDVKPVIGALIVNVGDILQLISNDKFISAYHRVVANTEGPRVSVACIFRSHRHPENSSRLYGPIKELLSEENPPIYREIFVKEIIKHKDPEKTEGASSQSSRAASQSSTQLSSALQKFKL</sequence>
<evidence type="ECO:0000256" key="6">
    <source>
        <dbReference type="RuleBase" id="RU003682"/>
    </source>
</evidence>
<feature type="compositionally biased region" description="Low complexity" evidence="7">
    <location>
        <begin position="367"/>
        <end position="391"/>
    </location>
</feature>
<evidence type="ECO:0000256" key="5">
    <source>
        <dbReference type="ARBA" id="ARBA00023004"/>
    </source>
</evidence>
<evidence type="ECO:0000256" key="2">
    <source>
        <dbReference type="ARBA" id="ARBA00008056"/>
    </source>
</evidence>
<name>A0A1R3HUK0_9ROSI</name>
<keyword evidence="10" id="KW-1185">Reference proteome</keyword>
<evidence type="ECO:0000259" key="8">
    <source>
        <dbReference type="PROSITE" id="PS51471"/>
    </source>
</evidence>
<comment type="caution">
    <text evidence="9">The sequence shown here is derived from an EMBL/GenBank/DDBJ whole genome shotgun (WGS) entry which is preliminary data.</text>
</comment>
<dbReference type="PANTHER" id="PTHR10209">
    <property type="entry name" value="OXIDOREDUCTASE, 2OG-FE II OXYGENASE FAMILY PROTEIN"/>
    <property type="match status" value="1"/>
</dbReference>
<dbReference type="GO" id="GO:0051213">
    <property type="term" value="F:dioxygenase activity"/>
    <property type="evidence" value="ECO:0007669"/>
    <property type="project" value="UniProtKB-KW"/>
</dbReference>
<dbReference type="SUPFAM" id="SSF51197">
    <property type="entry name" value="Clavaminate synthase-like"/>
    <property type="match status" value="1"/>
</dbReference>
<comment type="similarity">
    <text evidence="2 6">Belongs to the iron/ascorbate-dependent oxidoreductase family.</text>
</comment>
<dbReference type="Gene3D" id="2.60.120.330">
    <property type="entry name" value="B-lactam Antibiotic, Isopenicillin N Synthase, Chain"/>
    <property type="match status" value="1"/>
</dbReference>
<dbReference type="InterPro" id="IPR044861">
    <property type="entry name" value="IPNS-like_FE2OG_OXY"/>
</dbReference>
<dbReference type="AlphaFoldDB" id="A0A1R3HUK0"/>
<evidence type="ECO:0000256" key="3">
    <source>
        <dbReference type="ARBA" id="ARBA00022723"/>
    </source>
</evidence>
<feature type="domain" description="Fe2OG dioxygenase" evidence="8">
    <location>
        <begin position="220"/>
        <end position="323"/>
    </location>
</feature>
<dbReference type="FunFam" id="2.60.120.330:FF:000005">
    <property type="entry name" value="1-aminocyclopropane-1-carboxylate oxidase homolog 1"/>
    <property type="match status" value="1"/>
</dbReference>
<evidence type="ECO:0000313" key="9">
    <source>
        <dbReference type="EMBL" id="OMO73978.1"/>
    </source>
</evidence>
<evidence type="ECO:0000256" key="1">
    <source>
        <dbReference type="ARBA" id="ARBA00001962"/>
    </source>
</evidence>
<dbReference type="PROSITE" id="PS51471">
    <property type="entry name" value="FE2OG_OXY"/>
    <property type="match status" value="1"/>
</dbReference>
<dbReference type="Proteomes" id="UP000187203">
    <property type="component" value="Unassembled WGS sequence"/>
</dbReference>
<keyword evidence="5 6" id="KW-0408">Iron</keyword>
<dbReference type="InterPro" id="IPR005123">
    <property type="entry name" value="Oxoglu/Fe-dep_dioxygenase_dom"/>
</dbReference>
<dbReference type="EMBL" id="AWUE01019375">
    <property type="protein sequence ID" value="OMO73978.1"/>
    <property type="molecule type" value="Genomic_DNA"/>
</dbReference>
<keyword evidence="3 6" id="KW-0479">Metal-binding</keyword>
<proteinExistence type="inferred from homology"/>
<dbReference type="PANTHER" id="PTHR10209:SF864">
    <property type="entry name" value="FE2OG DIOXYGENASE DOMAIN-CONTAINING PROTEIN"/>
    <property type="match status" value="1"/>
</dbReference>
<feature type="region of interest" description="Disordered" evidence="7">
    <location>
        <begin position="360"/>
        <end position="391"/>
    </location>
</feature>
<dbReference type="GO" id="GO:0046872">
    <property type="term" value="F:metal ion binding"/>
    <property type="evidence" value="ECO:0007669"/>
    <property type="project" value="UniProtKB-KW"/>
</dbReference>
<keyword evidence="9" id="KW-0223">Dioxygenase</keyword>
<accession>A0A1R3HUK0</accession>
<dbReference type="Pfam" id="PF14226">
    <property type="entry name" value="DIOX_N"/>
    <property type="match status" value="1"/>
</dbReference>